<organism>
    <name type="scientific">Culex quinquefasciatus</name>
    <name type="common">Southern house mosquito</name>
    <name type="synonym">Culex pungens</name>
    <dbReference type="NCBI Taxonomy" id="7176"/>
    <lineage>
        <taxon>Eukaryota</taxon>
        <taxon>Metazoa</taxon>
        <taxon>Ecdysozoa</taxon>
        <taxon>Arthropoda</taxon>
        <taxon>Hexapoda</taxon>
        <taxon>Insecta</taxon>
        <taxon>Pterygota</taxon>
        <taxon>Neoptera</taxon>
        <taxon>Endopterygota</taxon>
        <taxon>Diptera</taxon>
        <taxon>Nematocera</taxon>
        <taxon>Culicoidea</taxon>
        <taxon>Culicidae</taxon>
        <taxon>Culicinae</taxon>
        <taxon>Culicini</taxon>
        <taxon>Culex</taxon>
        <taxon>Culex</taxon>
    </lineage>
</organism>
<reference evidence="1" key="1">
    <citation type="submission" date="2007-03" db="EMBL/GenBank/DDBJ databases">
        <title>Annotation of Culex pipiens quinquefasciatus.</title>
        <authorList>
            <consortium name="The Broad Institute Genome Sequencing Platform"/>
            <person name="Atkinson P.W."/>
            <person name="Hemingway J."/>
            <person name="Christensen B.M."/>
            <person name="Higgs S."/>
            <person name="Kodira C."/>
            <person name="Hannick L."/>
            <person name="Megy K."/>
            <person name="O'Leary S."/>
            <person name="Pearson M."/>
            <person name="Haas B.J."/>
            <person name="Mauceli E."/>
            <person name="Wortman J.R."/>
            <person name="Lee N.H."/>
            <person name="Guigo R."/>
            <person name="Stanke M."/>
            <person name="Alvarado L."/>
            <person name="Amedeo P."/>
            <person name="Antoine C.H."/>
            <person name="Arensburger P."/>
            <person name="Bidwell S.L."/>
            <person name="Crawford M."/>
            <person name="Camaro F."/>
            <person name="Devon K."/>
            <person name="Engels R."/>
            <person name="Hammond M."/>
            <person name="Howarth C."/>
            <person name="Koehrsen M."/>
            <person name="Lawson D."/>
            <person name="Montgomery P."/>
            <person name="Nene V."/>
            <person name="Nusbaum C."/>
            <person name="Puiu D."/>
            <person name="Romero-Severson J."/>
            <person name="Severson D.W."/>
            <person name="Shumway M."/>
            <person name="Sisk P."/>
            <person name="Stolte C."/>
            <person name="Zeng Q."/>
            <person name="Eisenstadt E."/>
            <person name="Fraser-Liggett C."/>
            <person name="Strausberg R."/>
            <person name="Galagan J."/>
            <person name="Birren B."/>
            <person name="Collins F.H."/>
        </authorList>
    </citation>
    <scope>NUCLEOTIDE SEQUENCE [LARGE SCALE GENOMIC DNA]</scope>
    <source>
        <strain evidence="1">JHB</strain>
    </source>
</reference>
<keyword evidence="3" id="KW-1185">Reference proteome</keyword>
<dbReference type="VEuPathDB" id="VectorBase:CPIJ018829"/>
<dbReference type="AlphaFoldDB" id="B0XHS6"/>
<dbReference type="Proteomes" id="UP000002320">
    <property type="component" value="Unassembled WGS sequence"/>
</dbReference>
<dbReference type="EMBL" id="DS233196">
    <property type="protein sequence ID" value="EDS28595.1"/>
    <property type="molecule type" value="Genomic_DNA"/>
</dbReference>
<gene>
    <name evidence="2" type="primary">6053036</name>
    <name evidence="1" type="ORF">CpipJ_CPIJ018829</name>
</gene>
<reference evidence="2" key="2">
    <citation type="submission" date="2021-02" db="UniProtKB">
        <authorList>
            <consortium name="EnsemblMetazoa"/>
        </authorList>
    </citation>
    <scope>IDENTIFICATION</scope>
    <source>
        <strain evidence="2">JHB</strain>
    </source>
</reference>
<accession>B0XHS6</accession>
<evidence type="ECO:0000313" key="1">
    <source>
        <dbReference type="EMBL" id="EDS28595.1"/>
    </source>
</evidence>
<dbReference type="EnsemblMetazoa" id="CPIJ018829-RA">
    <property type="protein sequence ID" value="CPIJ018829-PA"/>
    <property type="gene ID" value="CPIJ018829"/>
</dbReference>
<sequence>MFPERRIDWQQLGKRSVVFKSSNLQIFKSSNLQIFKSSNLQIFKSSNLQIFKSSNLQIFKSSNLQIFSLQIFKSSNLQIFKSANSWLREQPSTTITVLIRNFQPEAAVLVGLSDVIAEKRMQLASLLWWKG</sequence>
<evidence type="ECO:0000313" key="3">
    <source>
        <dbReference type="Proteomes" id="UP000002320"/>
    </source>
</evidence>
<dbReference type="InParanoid" id="B0XHS6"/>
<dbReference type="KEGG" id="cqu:CpipJ_CPIJ018829"/>
<proteinExistence type="predicted"/>
<name>B0XHS6_CULQU</name>
<evidence type="ECO:0000313" key="2">
    <source>
        <dbReference type="EnsemblMetazoa" id="CPIJ018829-PA"/>
    </source>
</evidence>
<protein>
    <submittedName>
        <fullName evidence="1 2">Uncharacterized protein</fullName>
    </submittedName>
</protein>
<dbReference type="HOGENOM" id="CLU_1929627_0_0_1"/>